<dbReference type="InterPro" id="IPR011008">
    <property type="entry name" value="Dimeric_a/b-barrel"/>
</dbReference>
<keyword evidence="2" id="KW-1185">Reference proteome</keyword>
<evidence type="ECO:0000313" key="1">
    <source>
        <dbReference type="EMBL" id="MFC3284922.1"/>
    </source>
</evidence>
<sequence>MIDIMVMYPNRNEMKFDESYYFNHHAPLVASLLRDYGLMYIQVAKGIERDSPFFLVTHLGFEDEKEFNKAIDDVGSQIFEDIPRFTNVEPLIQLGKLMVNNHMP</sequence>
<gene>
    <name evidence="1" type="ORF">ACFOEV_15080</name>
</gene>
<dbReference type="EMBL" id="JBHRUG010000029">
    <property type="protein sequence ID" value="MFC3284922.1"/>
    <property type="molecule type" value="Genomic_DNA"/>
</dbReference>
<dbReference type="Gene3D" id="3.30.70.100">
    <property type="match status" value="1"/>
</dbReference>
<dbReference type="InterPro" id="IPR009799">
    <property type="entry name" value="EthD_dom"/>
</dbReference>
<name>A0ABV7LRB7_9GAMM</name>
<dbReference type="PANTHER" id="PTHR40260">
    <property type="entry name" value="BLR8190 PROTEIN"/>
    <property type="match status" value="1"/>
</dbReference>
<comment type="caution">
    <text evidence="1">The sequence shown here is derived from an EMBL/GenBank/DDBJ whole genome shotgun (WGS) entry which is preliminary data.</text>
</comment>
<dbReference type="NCBIfam" id="TIGR02118">
    <property type="entry name" value="EthD family reductase"/>
    <property type="match status" value="1"/>
</dbReference>
<reference evidence="2" key="1">
    <citation type="journal article" date="2019" name="Int. J. Syst. Evol. Microbiol.">
        <title>The Global Catalogue of Microorganisms (GCM) 10K type strain sequencing project: providing services to taxonomists for standard genome sequencing and annotation.</title>
        <authorList>
            <consortium name="The Broad Institute Genomics Platform"/>
            <consortium name="The Broad Institute Genome Sequencing Center for Infectious Disease"/>
            <person name="Wu L."/>
            <person name="Ma J."/>
        </authorList>
    </citation>
    <scope>NUCLEOTIDE SEQUENCE [LARGE SCALE GENOMIC DNA]</scope>
    <source>
        <strain evidence="2">CECT 7698</strain>
    </source>
</reference>
<dbReference type="RefSeq" id="WP_386775597.1">
    <property type="nucleotide sequence ID" value="NZ_JBHRUG010000029.1"/>
</dbReference>
<dbReference type="PANTHER" id="PTHR40260:SF2">
    <property type="entry name" value="BLR8190 PROTEIN"/>
    <property type="match status" value="1"/>
</dbReference>
<accession>A0ABV7LRB7</accession>
<organism evidence="1 2">
    <name type="scientific">Litchfieldella rifensis</name>
    <dbReference type="NCBI Taxonomy" id="762643"/>
    <lineage>
        <taxon>Bacteria</taxon>
        <taxon>Pseudomonadati</taxon>
        <taxon>Pseudomonadota</taxon>
        <taxon>Gammaproteobacteria</taxon>
        <taxon>Oceanospirillales</taxon>
        <taxon>Halomonadaceae</taxon>
        <taxon>Litchfieldella</taxon>
    </lineage>
</organism>
<proteinExistence type="predicted"/>
<dbReference type="SUPFAM" id="SSF54909">
    <property type="entry name" value="Dimeric alpha+beta barrel"/>
    <property type="match status" value="1"/>
</dbReference>
<protein>
    <submittedName>
        <fullName evidence="1">EthD family reductase</fullName>
    </submittedName>
</protein>
<evidence type="ECO:0000313" key="2">
    <source>
        <dbReference type="Proteomes" id="UP001595579"/>
    </source>
</evidence>
<dbReference type="Proteomes" id="UP001595579">
    <property type="component" value="Unassembled WGS sequence"/>
</dbReference>